<dbReference type="AlphaFoldDB" id="A8NCB9"/>
<dbReference type="InParanoid" id="A8NCB9"/>
<gene>
    <name evidence="3" type="ORF">CC1G_03477</name>
</gene>
<feature type="chain" id="PRO_5002727210" description="Beta-glucuronidase C-terminal domain-containing protein" evidence="1">
    <location>
        <begin position="21"/>
        <end position="529"/>
    </location>
</feature>
<keyword evidence="1" id="KW-0732">Signal</keyword>
<dbReference type="VEuPathDB" id="FungiDB:CC1G_03477"/>
<dbReference type="PANTHER" id="PTHR36183">
    <property type="entry name" value="BETA-GLUCURONIDASE"/>
    <property type="match status" value="1"/>
</dbReference>
<dbReference type="InterPro" id="IPR031728">
    <property type="entry name" value="GlcAase_C"/>
</dbReference>
<evidence type="ECO:0000256" key="1">
    <source>
        <dbReference type="SAM" id="SignalP"/>
    </source>
</evidence>
<dbReference type="InterPro" id="IPR052974">
    <property type="entry name" value="GH79_Enzymes"/>
</dbReference>
<comment type="caution">
    <text evidence="3">The sequence shown here is derived from an EMBL/GenBank/DDBJ whole genome shotgun (WGS) entry which is preliminary data.</text>
</comment>
<dbReference type="eggNOG" id="ENOG502QW09">
    <property type="taxonomic scope" value="Eukaryota"/>
</dbReference>
<evidence type="ECO:0000313" key="3">
    <source>
        <dbReference type="EMBL" id="EAU89212.2"/>
    </source>
</evidence>
<name>A8NCB9_COPC7</name>
<dbReference type="KEGG" id="cci:CC1G_03477"/>
<dbReference type="RefSeq" id="XP_001832463.2">
    <property type="nucleotide sequence ID" value="XM_001832411.2"/>
</dbReference>
<reference evidence="3 4" key="1">
    <citation type="journal article" date="2010" name="Proc. Natl. Acad. Sci. U.S.A.">
        <title>Insights into evolution of multicellular fungi from the assembled chromosomes of the mushroom Coprinopsis cinerea (Coprinus cinereus).</title>
        <authorList>
            <person name="Stajich J.E."/>
            <person name="Wilke S.K."/>
            <person name="Ahren D."/>
            <person name="Au C.H."/>
            <person name="Birren B.W."/>
            <person name="Borodovsky M."/>
            <person name="Burns C."/>
            <person name="Canback B."/>
            <person name="Casselton L.A."/>
            <person name="Cheng C.K."/>
            <person name="Deng J."/>
            <person name="Dietrich F.S."/>
            <person name="Fargo D.C."/>
            <person name="Farman M.L."/>
            <person name="Gathman A.C."/>
            <person name="Goldberg J."/>
            <person name="Guigo R."/>
            <person name="Hoegger P.J."/>
            <person name="Hooker J.B."/>
            <person name="Huggins A."/>
            <person name="James T.Y."/>
            <person name="Kamada T."/>
            <person name="Kilaru S."/>
            <person name="Kodira C."/>
            <person name="Kues U."/>
            <person name="Kupfer D."/>
            <person name="Kwan H.S."/>
            <person name="Lomsadze A."/>
            <person name="Li W."/>
            <person name="Lilly W.W."/>
            <person name="Ma L.J."/>
            <person name="Mackey A.J."/>
            <person name="Manning G."/>
            <person name="Martin F."/>
            <person name="Muraguchi H."/>
            <person name="Natvig D.O."/>
            <person name="Palmerini H."/>
            <person name="Ramesh M.A."/>
            <person name="Rehmeyer C.J."/>
            <person name="Roe B.A."/>
            <person name="Shenoy N."/>
            <person name="Stanke M."/>
            <person name="Ter-Hovhannisyan V."/>
            <person name="Tunlid A."/>
            <person name="Velagapudi R."/>
            <person name="Vision T.J."/>
            <person name="Zeng Q."/>
            <person name="Zolan M.E."/>
            <person name="Pukkila P.J."/>
        </authorList>
    </citation>
    <scope>NUCLEOTIDE SEQUENCE [LARGE SCALE GENOMIC DNA]</scope>
    <source>
        <strain evidence="4">Okayama-7 / 130 / ATCC MYA-4618 / FGSC 9003</strain>
    </source>
</reference>
<evidence type="ECO:0000259" key="2">
    <source>
        <dbReference type="Pfam" id="PF16862"/>
    </source>
</evidence>
<feature type="domain" description="Beta-glucuronidase C-terminal" evidence="2">
    <location>
        <begin position="425"/>
        <end position="525"/>
    </location>
</feature>
<accession>A8NCB9</accession>
<sequence>MPQLPSSLVVAVSLLSVVRALNVTLPARAPSSANSIAPDHFSLSIELDGWLNWIGNDTRNEFFYNALDNIVRLTGVPPRIRVGGKSQDKTFWAQTADTITAVYPPATDDVPFPEPLRVTVGDNFYYKSLFLPDNTKLIHGLNFQSMDSLRGVYHLNSILNSYSVLPEFKERNIRLDAVEAGHEPDLYDNKYPPPYTPQKYVNEWTSWTSGVLDFIPFLHPEIHEYGLKYWAGSLSASSRESDAGFSPHALFKEGLLTKTKAGTAITTVSQHHYSGGSNCASSATLQDFVGKSQVRSSLSVLSTDISVTRANKLEYVLGETGILSCQKAGVSNVAGSVIWSLDYLLQAAQLGVSRVFFHQRIGSLSNIIQPSPLSRSPIDGKELSSPLQPHVQPQYYAAIIAAEAIGSSGNVRVSELKIDNPSVSAYAFYEGNTLSRAIFINSQVYRRSDGRRPSVRVTLNLPGQGPRIQPAILKRLAIASADDTSNLSWGGVTYETEDARPSGREWREHIIPGQGFDLRATEVVLVSFD</sequence>
<dbReference type="EMBL" id="AACS02000009">
    <property type="protein sequence ID" value="EAU89212.2"/>
    <property type="molecule type" value="Genomic_DNA"/>
</dbReference>
<dbReference type="GeneID" id="6008950"/>
<dbReference type="Proteomes" id="UP000001861">
    <property type="component" value="Unassembled WGS sequence"/>
</dbReference>
<proteinExistence type="predicted"/>
<dbReference type="Pfam" id="PF16862">
    <property type="entry name" value="Glyco_hydro_79C"/>
    <property type="match status" value="1"/>
</dbReference>
<feature type="signal peptide" evidence="1">
    <location>
        <begin position="1"/>
        <end position="20"/>
    </location>
</feature>
<protein>
    <recommendedName>
        <fullName evidence="2">Beta-glucuronidase C-terminal domain-containing protein</fullName>
    </recommendedName>
</protein>
<keyword evidence="4" id="KW-1185">Reference proteome</keyword>
<dbReference type="PANTHER" id="PTHR36183:SF2">
    <property type="entry name" value="BETA-GLUCURONIDASE C-TERMINAL DOMAIN-CONTAINING PROTEIN"/>
    <property type="match status" value="1"/>
</dbReference>
<dbReference type="OrthoDB" id="2796951at2759"/>
<dbReference type="OMA" id="EYGNEPN"/>
<organism evidence="3 4">
    <name type="scientific">Coprinopsis cinerea (strain Okayama-7 / 130 / ATCC MYA-4618 / FGSC 9003)</name>
    <name type="common">Inky cap fungus</name>
    <name type="synonym">Hormographiella aspergillata</name>
    <dbReference type="NCBI Taxonomy" id="240176"/>
    <lineage>
        <taxon>Eukaryota</taxon>
        <taxon>Fungi</taxon>
        <taxon>Dikarya</taxon>
        <taxon>Basidiomycota</taxon>
        <taxon>Agaricomycotina</taxon>
        <taxon>Agaricomycetes</taxon>
        <taxon>Agaricomycetidae</taxon>
        <taxon>Agaricales</taxon>
        <taxon>Agaricineae</taxon>
        <taxon>Psathyrellaceae</taxon>
        <taxon>Coprinopsis</taxon>
    </lineage>
</organism>
<evidence type="ECO:0000313" key="4">
    <source>
        <dbReference type="Proteomes" id="UP000001861"/>
    </source>
</evidence>
<dbReference type="Gene3D" id="3.20.20.80">
    <property type="entry name" value="Glycosidases"/>
    <property type="match status" value="1"/>
</dbReference>
<dbReference type="HOGENOM" id="CLU_022148_2_0_1"/>